<comment type="caution">
    <text evidence="1">The sequence shown here is derived from an EMBL/GenBank/DDBJ whole genome shotgun (WGS) entry which is preliminary data.</text>
</comment>
<reference evidence="1 2" key="1">
    <citation type="submission" date="2024-06" db="EMBL/GenBank/DDBJ databases">
        <title>The Natural Products Discovery Center: Release of the First 8490 Sequenced Strains for Exploring Actinobacteria Biosynthetic Diversity.</title>
        <authorList>
            <person name="Kalkreuter E."/>
            <person name="Kautsar S.A."/>
            <person name="Yang D."/>
            <person name="Bader C.D."/>
            <person name="Teijaro C.N."/>
            <person name="Fluegel L."/>
            <person name="Davis C.M."/>
            <person name="Simpson J.R."/>
            <person name="Lauterbach L."/>
            <person name="Steele A.D."/>
            <person name="Gui C."/>
            <person name="Meng S."/>
            <person name="Li G."/>
            <person name="Viehrig K."/>
            <person name="Ye F."/>
            <person name="Su P."/>
            <person name="Kiefer A.F."/>
            <person name="Nichols A."/>
            <person name="Cepeda A.J."/>
            <person name="Yan W."/>
            <person name="Fan B."/>
            <person name="Jiang Y."/>
            <person name="Adhikari A."/>
            <person name="Zheng C.-J."/>
            <person name="Schuster L."/>
            <person name="Cowan T.M."/>
            <person name="Smanski M.J."/>
            <person name="Chevrette M.G."/>
            <person name="De Carvalho L.P.S."/>
            <person name="Shen B."/>
        </authorList>
    </citation>
    <scope>NUCLEOTIDE SEQUENCE [LARGE SCALE GENOMIC DNA]</scope>
    <source>
        <strain evidence="1 2">NPDC000634</strain>
    </source>
</reference>
<dbReference type="RefSeq" id="WP_279634751.1">
    <property type="nucleotide sequence ID" value="NZ_MUBM01000395.1"/>
</dbReference>
<name>A0ABV1WHB2_9ACTN</name>
<proteinExistence type="predicted"/>
<sequence length="43" mass="4529">MPHVLTTILTQVAIALLEAALLRLSIQLWKAFTAGGESATAHA</sequence>
<gene>
    <name evidence="1" type="ORF">ABT317_42980</name>
</gene>
<dbReference type="Proteomes" id="UP001458415">
    <property type="component" value="Unassembled WGS sequence"/>
</dbReference>
<keyword evidence="2" id="KW-1185">Reference proteome</keyword>
<protein>
    <submittedName>
        <fullName evidence="1">Uncharacterized protein</fullName>
    </submittedName>
</protein>
<accession>A0ABV1WHB2</accession>
<evidence type="ECO:0000313" key="1">
    <source>
        <dbReference type="EMBL" id="MER6983541.1"/>
    </source>
</evidence>
<dbReference type="EMBL" id="JBEPCU010001413">
    <property type="protein sequence ID" value="MER6983541.1"/>
    <property type="molecule type" value="Genomic_DNA"/>
</dbReference>
<evidence type="ECO:0000313" key="2">
    <source>
        <dbReference type="Proteomes" id="UP001458415"/>
    </source>
</evidence>
<organism evidence="1 2">
    <name type="scientific">Streptomyces carpinensis</name>
    <dbReference type="NCBI Taxonomy" id="66369"/>
    <lineage>
        <taxon>Bacteria</taxon>
        <taxon>Bacillati</taxon>
        <taxon>Actinomycetota</taxon>
        <taxon>Actinomycetes</taxon>
        <taxon>Kitasatosporales</taxon>
        <taxon>Streptomycetaceae</taxon>
        <taxon>Streptomyces</taxon>
    </lineage>
</organism>